<proteinExistence type="predicted"/>
<dbReference type="InterPro" id="IPR013154">
    <property type="entry name" value="ADH-like_N"/>
</dbReference>
<dbReference type="OMA" id="EDIEYGI"/>
<dbReference type="InterPro" id="IPR036291">
    <property type="entry name" value="NAD(P)-bd_dom_sf"/>
</dbReference>
<dbReference type="AlphaFoldDB" id="G3AUA3"/>
<dbReference type="HOGENOM" id="CLU_026673_16_1_1"/>
<dbReference type="eggNOG" id="KOG1198">
    <property type="taxonomic scope" value="Eukaryota"/>
</dbReference>
<dbReference type="FunCoup" id="G3AUA3">
    <property type="interactions" value="227"/>
</dbReference>
<keyword evidence="3" id="KW-1185">Reference proteome</keyword>
<evidence type="ECO:0000313" key="3">
    <source>
        <dbReference type="Proteomes" id="UP000000709"/>
    </source>
</evidence>
<dbReference type="PANTHER" id="PTHR45348">
    <property type="entry name" value="HYPOTHETICAL OXIDOREDUCTASE (EUROFUNG)"/>
    <property type="match status" value="1"/>
</dbReference>
<dbReference type="GO" id="GO:0016651">
    <property type="term" value="F:oxidoreductase activity, acting on NAD(P)H"/>
    <property type="evidence" value="ECO:0007669"/>
    <property type="project" value="InterPro"/>
</dbReference>
<name>G3AUA3_SPAPN</name>
<dbReference type="InterPro" id="IPR011032">
    <property type="entry name" value="GroES-like_sf"/>
</dbReference>
<gene>
    <name evidence="2" type="primary">QOR3</name>
    <name evidence="2" type="ORF">SPAPADRAFT_63302</name>
</gene>
<evidence type="ECO:0000313" key="2">
    <source>
        <dbReference type="EMBL" id="EGW30479.1"/>
    </source>
</evidence>
<dbReference type="Pfam" id="PF00107">
    <property type="entry name" value="ADH_zinc_N"/>
    <property type="match status" value="1"/>
</dbReference>
<dbReference type="Proteomes" id="UP000000709">
    <property type="component" value="Unassembled WGS sequence"/>
</dbReference>
<dbReference type="Pfam" id="PF08240">
    <property type="entry name" value="ADH_N"/>
    <property type="match status" value="1"/>
</dbReference>
<feature type="domain" description="Enoyl reductase (ER)" evidence="1">
    <location>
        <begin position="8"/>
        <end position="358"/>
    </location>
</feature>
<reference evidence="2 3" key="1">
    <citation type="journal article" date="2011" name="Proc. Natl. Acad. Sci. U.S.A.">
        <title>Comparative genomics of xylose-fermenting fungi for enhanced biofuel production.</title>
        <authorList>
            <person name="Wohlbach D.J."/>
            <person name="Kuo A."/>
            <person name="Sato T.K."/>
            <person name="Potts K.M."/>
            <person name="Salamov A.A."/>
            <person name="LaButti K.M."/>
            <person name="Sun H."/>
            <person name="Clum A."/>
            <person name="Pangilinan J.L."/>
            <person name="Lindquist E.A."/>
            <person name="Lucas S."/>
            <person name="Lapidus A."/>
            <person name="Jin M."/>
            <person name="Gunawan C."/>
            <person name="Balan V."/>
            <person name="Dale B.E."/>
            <person name="Jeffries T.W."/>
            <person name="Zinkel R."/>
            <person name="Barry K.W."/>
            <person name="Grigoriev I.V."/>
            <person name="Gasch A.P."/>
        </authorList>
    </citation>
    <scope>NUCLEOTIDE SEQUENCE [LARGE SCALE GENOMIC DNA]</scope>
    <source>
        <strain evidence="3">NRRL Y-27907 / 11-Y1</strain>
    </source>
</reference>
<dbReference type="Gene3D" id="3.40.50.720">
    <property type="entry name" value="NAD(P)-binding Rossmann-like Domain"/>
    <property type="match status" value="1"/>
</dbReference>
<dbReference type="SUPFAM" id="SSF51735">
    <property type="entry name" value="NAD(P)-binding Rossmann-fold domains"/>
    <property type="match status" value="1"/>
</dbReference>
<dbReference type="SUPFAM" id="SSF50129">
    <property type="entry name" value="GroES-like"/>
    <property type="match status" value="1"/>
</dbReference>
<dbReference type="InterPro" id="IPR013149">
    <property type="entry name" value="ADH-like_C"/>
</dbReference>
<dbReference type="InterPro" id="IPR047122">
    <property type="entry name" value="Trans-enoyl_RdTase-like"/>
</dbReference>
<dbReference type="InterPro" id="IPR020843">
    <property type="entry name" value="ER"/>
</dbReference>
<evidence type="ECO:0000259" key="1">
    <source>
        <dbReference type="SMART" id="SM00829"/>
    </source>
</evidence>
<dbReference type="PANTHER" id="PTHR45348:SF2">
    <property type="entry name" value="ZINC-TYPE ALCOHOL DEHYDROGENASE-LIKE PROTEIN C2E1P3.01"/>
    <property type="match status" value="1"/>
</dbReference>
<dbReference type="GeneID" id="18874694"/>
<protein>
    <submittedName>
        <fullName evidence="2">Uncharacterized protein QOR3</fullName>
    </submittedName>
</protein>
<dbReference type="KEGG" id="spaa:SPAPADRAFT_63302"/>
<dbReference type="SMART" id="SM00829">
    <property type="entry name" value="PKS_ER"/>
    <property type="match status" value="1"/>
</dbReference>
<dbReference type="STRING" id="619300.G3AUA3"/>
<dbReference type="InParanoid" id="G3AUA3"/>
<accession>G3AUA3</accession>
<dbReference type="Gene3D" id="3.90.180.10">
    <property type="entry name" value="Medium-chain alcohol dehydrogenases, catalytic domain"/>
    <property type="match status" value="1"/>
</dbReference>
<organism evidence="3">
    <name type="scientific">Spathaspora passalidarum (strain NRRL Y-27907 / 11-Y1)</name>
    <dbReference type="NCBI Taxonomy" id="619300"/>
    <lineage>
        <taxon>Eukaryota</taxon>
        <taxon>Fungi</taxon>
        <taxon>Dikarya</taxon>
        <taxon>Ascomycota</taxon>
        <taxon>Saccharomycotina</taxon>
        <taxon>Pichiomycetes</taxon>
        <taxon>Debaryomycetaceae</taxon>
        <taxon>Spathaspora</taxon>
    </lineage>
</organism>
<dbReference type="OrthoDB" id="9992527at2759"/>
<dbReference type="EMBL" id="GL996505">
    <property type="protein sequence ID" value="EGW30479.1"/>
    <property type="molecule type" value="Genomic_DNA"/>
</dbReference>
<dbReference type="RefSeq" id="XP_007377450.1">
    <property type="nucleotide sequence ID" value="XM_007377388.1"/>
</dbReference>
<sequence>MKVAVVSGSLEPNQLTKVADIELPPIKPNQLLIKSEAFAINPTDWKHIVSHKSKPGNIAGCDVSGTVAEVGSEVTGFKVGDHVSSFIHGNTQDFVGAFGEYVIANNKAIINYGRELKHSDNTEPGTIDSFEGAASVTLGLDTVALSFAYELGIDYDKTKNKDKFILIWSGATATGILAIQVAKLIYGLQVITTASPKNHEFLKSLGADYLFDYKDAEVVDKIKEVGKGKIVYGLDTIASDETFQKLYDATEGAPEVFLDSLLGKDAKHIVTDPKRVVHYGHTVAYLAFDKEYILGDGIKVYQEPEMVTKFDEFWTKYLPKYIHQIKHSHLLILKPGLESAAEGLELLRQGKISAKKVVFTL</sequence>
<dbReference type="CDD" id="cd08249">
    <property type="entry name" value="enoyl_reductase_like"/>
    <property type="match status" value="1"/>
</dbReference>